<protein>
    <submittedName>
        <fullName evidence="2">Uncharacterized protein</fullName>
    </submittedName>
</protein>
<keyword evidence="3" id="KW-1185">Reference proteome</keyword>
<dbReference type="EMBL" id="LMWI01000002">
    <property type="protein sequence ID" value="KUJ45316.1"/>
    <property type="molecule type" value="Genomic_DNA"/>
</dbReference>
<dbReference type="OMA" id="GAYMIGS"/>
<proteinExistence type="predicted"/>
<name>A0A9X0I1X7_9ACTN</name>
<comment type="caution">
    <text evidence="2">The sequence shown here is derived from an EMBL/GenBank/DDBJ whole genome shotgun (WGS) entry which is preliminary data.</text>
</comment>
<evidence type="ECO:0000313" key="2">
    <source>
        <dbReference type="EMBL" id="KUJ45316.1"/>
    </source>
</evidence>
<keyword evidence="1" id="KW-0812">Transmembrane</keyword>
<sequence length="74" mass="8092">MIDQHRHASAETAATPDNDRNLLRPVLWLLLILSAAANITMSVIGAYMIGSGFGLITVACTVALVVHHYRHRRA</sequence>
<dbReference type="Proteomes" id="UP000053246">
    <property type="component" value="Unassembled WGS sequence"/>
</dbReference>
<evidence type="ECO:0000313" key="3">
    <source>
        <dbReference type="Proteomes" id="UP000053246"/>
    </source>
</evidence>
<evidence type="ECO:0000256" key="1">
    <source>
        <dbReference type="SAM" id="Phobius"/>
    </source>
</evidence>
<keyword evidence="1" id="KW-0472">Membrane</keyword>
<reference evidence="2 3" key="1">
    <citation type="submission" date="2015-10" db="EMBL/GenBank/DDBJ databases">
        <authorList>
            <person name="Ju K.-S."/>
            <person name="Doroghazi J.R."/>
            <person name="Metcalf W.W."/>
        </authorList>
    </citation>
    <scope>NUCLEOTIDE SEQUENCE [LARGE SCALE GENOMIC DNA]</scope>
    <source>
        <strain evidence="2 3">NRRL B-24793</strain>
    </source>
</reference>
<feature type="transmembrane region" description="Helical" evidence="1">
    <location>
        <begin position="21"/>
        <end position="39"/>
    </location>
</feature>
<feature type="transmembrane region" description="Helical" evidence="1">
    <location>
        <begin position="45"/>
        <end position="66"/>
    </location>
</feature>
<accession>A0A9X0I1X7</accession>
<dbReference type="AlphaFoldDB" id="A0A9X0I1X7"/>
<keyword evidence="1" id="KW-1133">Transmembrane helix</keyword>
<gene>
    <name evidence="2" type="ORF">ADL17_19735</name>
</gene>
<organism evidence="2 3">
    <name type="scientific">Micromonospora maris</name>
    <dbReference type="NCBI Taxonomy" id="1003110"/>
    <lineage>
        <taxon>Bacteria</taxon>
        <taxon>Bacillati</taxon>
        <taxon>Actinomycetota</taxon>
        <taxon>Actinomycetes</taxon>
        <taxon>Micromonosporales</taxon>
        <taxon>Micromonosporaceae</taxon>
        <taxon>Micromonospora</taxon>
    </lineage>
</organism>